<keyword evidence="3" id="KW-1185">Reference proteome</keyword>
<organism evidence="2 3">
    <name type="scientific">Mycoavidus cysteinexigens</name>
    <dbReference type="NCBI Taxonomy" id="1553431"/>
    <lineage>
        <taxon>Bacteria</taxon>
        <taxon>Pseudomonadati</taxon>
        <taxon>Pseudomonadota</taxon>
        <taxon>Betaproteobacteria</taxon>
        <taxon>Burkholderiales</taxon>
        <taxon>Burkholderiaceae</taxon>
        <taxon>Mycoavidus</taxon>
    </lineage>
</organism>
<dbReference type="AlphaFoldDB" id="A0A2Z6EWI6"/>
<feature type="region of interest" description="Disordered" evidence="1">
    <location>
        <begin position="35"/>
        <end position="57"/>
    </location>
</feature>
<dbReference type="EMBL" id="AP018150">
    <property type="protein sequence ID" value="BBE09809.1"/>
    <property type="molecule type" value="Genomic_DNA"/>
</dbReference>
<proteinExistence type="predicted"/>
<sequence>MFPITVTISNQAQFNAVMALFQNADNEPVINTSPAINAKSKTAPKKETVKKDSSAPANLTTTEVPAILVANKQPTYTYEEAAKVLLEFSKTDGYGTVKAVLRQFGANNLPEIKPENYAAVIEAVMAAKG</sequence>
<gene>
    <name evidence="2" type="ORF">MCB1EB_1648</name>
</gene>
<evidence type="ECO:0000256" key="1">
    <source>
        <dbReference type="SAM" id="MobiDB-lite"/>
    </source>
</evidence>
<feature type="compositionally biased region" description="Basic and acidic residues" evidence="1">
    <location>
        <begin position="44"/>
        <end position="53"/>
    </location>
</feature>
<dbReference type="RefSeq" id="WP_045365208.1">
    <property type="nucleotide sequence ID" value="NZ_BSOD01000024.1"/>
</dbReference>
<dbReference type="Proteomes" id="UP000282597">
    <property type="component" value="Chromosome"/>
</dbReference>
<reference evidence="2 3" key="1">
    <citation type="journal article" date="2018" name="Microbes Environ.">
        <title>Comparative Genomic Insights into Endofungal Lifestyles of Two Bacterial Endosymbionts, Mycoavidus cysteinexigens and Burkholderia rhizoxinica.</title>
        <authorList>
            <person name="Sharmin D."/>
            <person name="Guo Y."/>
            <person name="Nishizawa T."/>
            <person name="Ohshima S."/>
            <person name="Sato Y."/>
            <person name="Takashima Y."/>
            <person name="Narisawa K."/>
            <person name="Ohta H."/>
        </authorList>
    </citation>
    <scope>NUCLEOTIDE SEQUENCE [LARGE SCALE GENOMIC DNA]</scope>
    <source>
        <strain evidence="2 3">B1-EB</strain>
    </source>
</reference>
<evidence type="ECO:0000313" key="2">
    <source>
        <dbReference type="EMBL" id="BBE09809.1"/>
    </source>
</evidence>
<evidence type="ECO:0000313" key="3">
    <source>
        <dbReference type="Proteomes" id="UP000282597"/>
    </source>
</evidence>
<protein>
    <submittedName>
        <fullName evidence="2">Uncharacterized protein</fullName>
    </submittedName>
</protein>
<accession>A0A2Z6EWI6</accession>
<name>A0A2Z6EWI6_9BURK</name>
<dbReference type="KEGG" id="mcys:MCB1EB_1648"/>